<comment type="subcellular location">
    <subcellularLocation>
        <location evidence="2">Cytoplasm</location>
        <location evidence="2">Cytoskeleton</location>
        <location evidence="2">Microtubule organizing center</location>
        <location evidence="2">Centrosome</location>
    </subcellularLocation>
    <subcellularLocation>
        <location evidence="3">Cytoplasm</location>
        <location evidence="3">Perinuclear region</location>
    </subcellularLocation>
</comment>
<keyword evidence="13" id="KW-0862">Zinc</keyword>
<dbReference type="PROSITE" id="PS50017">
    <property type="entry name" value="DEATH_DOMAIN"/>
    <property type="match status" value="3"/>
</dbReference>
<dbReference type="GO" id="GO:0004843">
    <property type="term" value="F:cysteine-type deubiquitinase activity"/>
    <property type="evidence" value="ECO:0007669"/>
    <property type="project" value="UniProtKB-EC"/>
</dbReference>
<dbReference type="PANTHER" id="PTHR11830">
    <property type="entry name" value="40S RIBOSOMAL PROTEIN S3A"/>
    <property type="match status" value="1"/>
</dbReference>
<dbReference type="Pfam" id="PF01302">
    <property type="entry name" value="CAP_GLY"/>
    <property type="match status" value="2"/>
</dbReference>
<feature type="domain" description="CAP-Gly" evidence="17">
    <location>
        <begin position="1122"/>
        <end position="1159"/>
    </location>
</feature>
<reference evidence="18" key="1">
    <citation type="submission" date="2021-10" db="EMBL/GenBank/DDBJ databases">
        <title>Tropical sea cucumber genome reveals ecological adaptation and Cuvierian tubules defense mechanism.</title>
        <authorList>
            <person name="Chen T."/>
        </authorList>
    </citation>
    <scope>NUCLEOTIDE SEQUENCE</scope>
    <source>
        <strain evidence="18">Nanhai2018</strain>
        <tissue evidence="18">Muscle</tissue>
    </source>
</reference>
<dbReference type="SUPFAM" id="SSF74924">
    <property type="entry name" value="Cap-Gly domain"/>
    <property type="match status" value="2"/>
</dbReference>
<keyword evidence="12" id="KW-0788">Thiol protease</keyword>
<dbReference type="Proteomes" id="UP001152320">
    <property type="component" value="Chromosome 5"/>
</dbReference>
<evidence type="ECO:0000256" key="8">
    <source>
        <dbReference type="ARBA" id="ARBA00022670"/>
    </source>
</evidence>
<feature type="region of interest" description="Disordered" evidence="14">
    <location>
        <begin position="1667"/>
        <end position="1757"/>
    </location>
</feature>
<comment type="catalytic activity">
    <reaction evidence="1">
        <text>Thiol-dependent hydrolysis of ester, thioester, amide, peptide and isopeptide bonds formed by the C-terminal Gly of ubiquitin (a 76-residue protein attached to proteins as an intracellular targeting signal).</text>
        <dbReference type="EC" id="3.4.19.12"/>
    </reaction>
</comment>
<dbReference type="CDD" id="cd01670">
    <property type="entry name" value="Death"/>
    <property type="match status" value="2"/>
</dbReference>
<dbReference type="Gene3D" id="2.30.30.190">
    <property type="entry name" value="CAP Gly-rich-like domain"/>
    <property type="match status" value="2"/>
</dbReference>
<evidence type="ECO:0000259" key="17">
    <source>
        <dbReference type="PROSITE" id="PS50245"/>
    </source>
</evidence>
<feature type="domain" description="Death" evidence="15">
    <location>
        <begin position="776"/>
        <end position="860"/>
    </location>
</feature>
<evidence type="ECO:0000259" key="16">
    <source>
        <dbReference type="PROSITE" id="PS50235"/>
    </source>
</evidence>
<feature type="region of interest" description="Disordered" evidence="14">
    <location>
        <begin position="321"/>
        <end position="407"/>
    </location>
</feature>
<dbReference type="Pfam" id="PF00531">
    <property type="entry name" value="Death"/>
    <property type="match status" value="1"/>
</dbReference>
<keyword evidence="8" id="KW-0645">Protease</keyword>
<organism evidence="18 19">
    <name type="scientific">Holothuria leucospilota</name>
    <name type="common">Black long sea cucumber</name>
    <name type="synonym">Mertensiothuria leucospilota</name>
    <dbReference type="NCBI Taxonomy" id="206669"/>
    <lineage>
        <taxon>Eukaryota</taxon>
        <taxon>Metazoa</taxon>
        <taxon>Echinodermata</taxon>
        <taxon>Eleutherozoa</taxon>
        <taxon>Echinozoa</taxon>
        <taxon>Holothuroidea</taxon>
        <taxon>Aspidochirotacea</taxon>
        <taxon>Aspidochirotida</taxon>
        <taxon>Holothuriidae</taxon>
        <taxon>Holothuria</taxon>
    </lineage>
</organism>
<keyword evidence="9" id="KW-0479">Metal-binding</keyword>
<dbReference type="GO" id="GO:0005813">
    <property type="term" value="C:centrosome"/>
    <property type="evidence" value="ECO:0007669"/>
    <property type="project" value="UniProtKB-SubCell"/>
</dbReference>
<evidence type="ECO:0000256" key="9">
    <source>
        <dbReference type="ARBA" id="ARBA00022723"/>
    </source>
</evidence>
<feature type="domain" description="USP" evidence="16">
    <location>
        <begin position="1214"/>
        <end position="1584"/>
    </location>
</feature>
<evidence type="ECO:0000256" key="4">
    <source>
        <dbReference type="ARBA" id="ARBA00009085"/>
    </source>
</evidence>
<dbReference type="InterPro" id="IPR000488">
    <property type="entry name" value="Death_dom"/>
</dbReference>
<feature type="domain" description="Death" evidence="15">
    <location>
        <begin position="875"/>
        <end position="944"/>
    </location>
</feature>
<evidence type="ECO:0000256" key="10">
    <source>
        <dbReference type="ARBA" id="ARBA00022786"/>
    </source>
</evidence>
<dbReference type="GO" id="GO:0007165">
    <property type="term" value="P:signal transduction"/>
    <property type="evidence" value="ECO:0007669"/>
    <property type="project" value="InterPro"/>
</dbReference>
<gene>
    <name evidence="18" type="ORF">HOLleu_12461</name>
</gene>
<feature type="domain" description="Death" evidence="15">
    <location>
        <begin position="704"/>
        <end position="775"/>
    </location>
</feature>
<dbReference type="SUPFAM" id="SSF54001">
    <property type="entry name" value="Cysteine proteinases"/>
    <property type="match status" value="1"/>
</dbReference>
<feature type="compositionally biased region" description="Basic and acidic residues" evidence="14">
    <location>
        <begin position="355"/>
        <end position="374"/>
    </location>
</feature>
<dbReference type="GO" id="GO:0048471">
    <property type="term" value="C:perinuclear region of cytoplasm"/>
    <property type="evidence" value="ECO:0007669"/>
    <property type="project" value="UniProtKB-SubCell"/>
</dbReference>
<sequence>MSADQCHSLPANLSEKDFEPYKHAPWFILLHDAPRVDSRWKQTNAEKGEIFQYDPEATHDAEKNSEKQWKHSKSKKIIMGAIDSKRVKVEWASALFAPLSHDEKDLLLAIDSLKSRISTFHDSRDFLTFGRGLKEGDMVQVARSALTKSQKDDVHGKLQYKGPLMPARGFDPKGTYFGVELAVNCGSSNGVFKGTAYFRCLDDHAIFVPINKLIPVSRKAQPKPAKEEQCTRSSHTEGDMPKPSYFQKGDKVEVLASLKNPLKKEWIKGTVVTSKRHNGKMLIGVEVAQEYAFAINSNGFYKGKLVFSPKNPARTVLSEISDVRSCQSKQQKYEDDNNEERGPTETAVSNSADDGVWHKQESQKEQQALHDSKSGAHSSKSGSINHSTKEVEKPGPTPGRKTDSQPKIDSILDTTQQAMQNNLNKSSQTPPVITQPPSKEKMSFCENYYNTESGSEHTPVTHSGRNYEEQKKRKHTEQGKSLFSTIAANLPFRSVEQPSFPLDHWCLGQISIGGEKLLTNLAHDLQIKEADVIFRKGMDVYDTTSQLLRHWWEQLNEGHKAAFKELKNSLKKSGFRELVYFMEGGQPTDGDFHPSIVEVVVYKFGNGLPLLADKLGVRITAEKLPESVLGEQIFDIWQKLLLGPEKLSQLVRVIKEISREISKTREKEQTSVRKAEELADLALELEQGLSESVIRSISSTVPKEEWYQLGYSLGLSQLRLNAMERKFFSLSDRVFHVLRYWQMIQPYEVDQAEKLIVALQSCGLQENIRIISKGLDEERLLRVAESIGDDWKIFAGIVFCQRGIDHLIESTDRNQDKALSALRKWKRKQPATHKDLKKKLYEDLKKYKLDKAARMVLDGLDKDIFYDLARQVVFDWQPLAKLLDFDNYEIRKVEIQGYPEQSAYEMLVTWNETNDRDIGRKGKLCDALKQMGLENAAVWLKNTDEDIPHDDVNKDQGNNTQTTAKKPEPEVKSIDLPLLIEIAARLKKSDADLSILKEFLEISLDDTSKHVPRNVTFSSDPHLFILLVWRKKMRSLKKGTKEIGIILQNALIRCGLEDAADFISAGTPVDLQGAVGGSLAPETKVSKENLYVSSLVEFIWNSKTHHGTIQWIGELANFADHGRIAGIETEEDLLFGGNYELFRGRKYFDCEHGRGLFLPLSRCQPDSRFPTESQTLNEYTKTSKEDFGNIDCDPIPGYQEPQKSVSKDLIGQFKGIQGDHNSCYMDVTLYSMFAYSDIFDKILGWPKESQDAGVQLIKDHLRESIVNPLRSKGVVRADYILQFREMLNELSSMKGLRTEEKDPEEFIHTLLQELLNAEPFLKISQGNATTMESFVYQIFLEKNDFLKVPTVEQLVHLSFLESDLKLMEVPNCFIVQLPRFGKQFKLYDWIIPSLEMDITPIVKNSTRQCSVCGQLALQECKDCRPKIESEDIIQSFCGVCWKQKHQSNPREKLSHHAPVTLSCTREFMARYVECTHNGADPTAAQDIYDSHKMELFSVMCIETSHYVAFVKTGSGQDSQWVFFDSMADRRGDHRGYNVPEVTHIRSFKETVESKSLIEDLSMPNFPSCLKRLFGDAYICFYRLVSSSQSPTHGSKGIYQGNLVEAFQGNVQKAHYGKEGYHSSANPSDVDMLDSLKSENLLTTPVFKPPSTEMEASAVMGEPMEVDTTHYPNVRLPPNVSARSRRWEASSTGTDDSMARGYQSSENTTTYTSRLTYNLPPNPQSVGNVDWHEPTNINSSHRGSEQPDRYEDGREKYV</sequence>
<evidence type="ECO:0000256" key="11">
    <source>
        <dbReference type="ARBA" id="ARBA00022801"/>
    </source>
</evidence>
<keyword evidence="6" id="KW-0963">Cytoplasm</keyword>
<feature type="region of interest" description="Disordered" evidence="14">
    <location>
        <begin position="219"/>
        <end position="244"/>
    </location>
</feature>
<keyword evidence="7" id="KW-0597">Phosphoprotein</keyword>
<keyword evidence="11 18" id="KW-0378">Hydrolase</keyword>
<feature type="compositionally biased region" description="Basic and acidic residues" evidence="14">
    <location>
        <begin position="1741"/>
        <end position="1757"/>
    </location>
</feature>
<evidence type="ECO:0000256" key="3">
    <source>
        <dbReference type="ARBA" id="ARBA00004556"/>
    </source>
</evidence>
<dbReference type="SMART" id="SM01052">
    <property type="entry name" value="CAP_GLY"/>
    <property type="match status" value="2"/>
</dbReference>
<comment type="similarity">
    <text evidence="4">Belongs to the peptidase C19 family.</text>
</comment>
<evidence type="ECO:0000256" key="6">
    <source>
        <dbReference type="ARBA" id="ARBA00022490"/>
    </source>
</evidence>
<dbReference type="GO" id="GO:0006508">
    <property type="term" value="P:proteolysis"/>
    <property type="evidence" value="ECO:0007669"/>
    <property type="project" value="UniProtKB-KW"/>
</dbReference>
<evidence type="ECO:0000256" key="12">
    <source>
        <dbReference type="ARBA" id="ARBA00022807"/>
    </source>
</evidence>
<evidence type="ECO:0000256" key="2">
    <source>
        <dbReference type="ARBA" id="ARBA00004300"/>
    </source>
</evidence>
<keyword evidence="10" id="KW-0833">Ubl conjugation pathway</keyword>
<protein>
    <recommendedName>
        <fullName evidence="5">ubiquitinyl hydrolase 1</fullName>
        <ecNumber evidence="5">3.4.19.12</ecNumber>
    </recommendedName>
</protein>
<evidence type="ECO:0000256" key="13">
    <source>
        <dbReference type="ARBA" id="ARBA00022833"/>
    </source>
</evidence>
<feature type="compositionally biased region" description="Basic and acidic residues" evidence="14">
    <location>
        <begin position="331"/>
        <end position="343"/>
    </location>
</feature>
<dbReference type="PROSITE" id="PS50235">
    <property type="entry name" value="USP_3"/>
    <property type="match status" value="1"/>
</dbReference>
<dbReference type="InterPro" id="IPR028889">
    <property type="entry name" value="USP"/>
</dbReference>
<name>A0A9Q1HCZ3_HOLLE</name>
<feature type="compositionally biased region" description="Basic and acidic residues" evidence="14">
    <location>
        <begin position="224"/>
        <end position="240"/>
    </location>
</feature>
<evidence type="ECO:0000256" key="7">
    <source>
        <dbReference type="ARBA" id="ARBA00022553"/>
    </source>
</evidence>
<dbReference type="SUPFAM" id="SSF47986">
    <property type="entry name" value="DEATH domain"/>
    <property type="match status" value="2"/>
</dbReference>
<evidence type="ECO:0000313" key="18">
    <source>
        <dbReference type="EMBL" id="KAJ8041594.1"/>
    </source>
</evidence>
<dbReference type="InterPro" id="IPR000938">
    <property type="entry name" value="CAP-Gly_domain"/>
</dbReference>
<feature type="compositionally biased region" description="Polar residues" evidence="14">
    <location>
        <begin position="955"/>
        <end position="964"/>
    </location>
</feature>
<comment type="caution">
    <text evidence="18">The sequence shown here is derived from an EMBL/GenBank/DDBJ whole genome shotgun (WGS) entry which is preliminary data.</text>
</comment>
<evidence type="ECO:0000256" key="14">
    <source>
        <dbReference type="SAM" id="MobiDB-lite"/>
    </source>
</evidence>
<evidence type="ECO:0000313" key="19">
    <source>
        <dbReference type="Proteomes" id="UP001152320"/>
    </source>
</evidence>
<dbReference type="GO" id="GO:0046872">
    <property type="term" value="F:metal ion binding"/>
    <property type="evidence" value="ECO:0007669"/>
    <property type="project" value="UniProtKB-KW"/>
</dbReference>
<dbReference type="EC" id="3.4.19.12" evidence="5"/>
<dbReference type="InterPro" id="IPR011029">
    <property type="entry name" value="DEATH-like_dom_sf"/>
</dbReference>
<dbReference type="OrthoDB" id="6287070at2759"/>
<dbReference type="Gene3D" id="1.10.533.10">
    <property type="entry name" value="Death Domain, Fas"/>
    <property type="match status" value="3"/>
</dbReference>
<evidence type="ECO:0000256" key="1">
    <source>
        <dbReference type="ARBA" id="ARBA00000707"/>
    </source>
</evidence>
<dbReference type="Gene3D" id="3.90.70.10">
    <property type="entry name" value="Cysteine proteinases"/>
    <property type="match status" value="1"/>
</dbReference>
<feature type="compositionally biased region" description="Polar residues" evidence="14">
    <location>
        <begin position="1701"/>
        <end position="1715"/>
    </location>
</feature>
<proteinExistence type="inferred from homology"/>
<feature type="domain" description="CAP-Gly" evidence="17">
    <location>
        <begin position="173"/>
        <end position="209"/>
    </location>
</feature>
<dbReference type="InterPro" id="IPR036859">
    <property type="entry name" value="CAP-Gly_dom_sf"/>
</dbReference>
<dbReference type="EMBL" id="JAIZAY010000005">
    <property type="protein sequence ID" value="KAJ8041594.1"/>
    <property type="molecule type" value="Genomic_DNA"/>
</dbReference>
<dbReference type="PROSITE" id="PS50245">
    <property type="entry name" value="CAP_GLY_2"/>
    <property type="match status" value="2"/>
</dbReference>
<dbReference type="InterPro" id="IPR038765">
    <property type="entry name" value="Papain-like_cys_pep_sf"/>
</dbReference>
<feature type="region of interest" description="Disordered" evidence="14">
    <location>
        <begin position="947"/>
        <end position="968"/>
    </location>
</feature>
<keyword evidence="19" id="KW-1185">Reference proteome</keyword>
<accession>A0A9Q1HCZ3</accession>
<evidence type="ECO:0000256" key="5">
    <source>
        <dbReference type="ARBA" id="ARBA00012759"/>
    </source>
</evidence>
<evidence type="ECO:0000259" key="15">
    <source>
        <dbReference type="PROSITE" id="PS50017"/>
    </source>
</evidence>